<gene>
    <name evidence="2" type="ORF">STAS_15613</name>
</gene>
<evidence type="ECO:0000313" key="3">
    <source>
        <dbReference type="Proteomes" id="UP000325081"/>
    </source>
</evidence>
<sequence length="166" mass="18841">MRAGKKVGKVRGSTFGFRKAWDHPVFLLSGKGIRNSVCEFELKERPKKLCQPSFFRNEGNYLELGTIPAKEPRRRRLSNSQNRIQVIPDPLTQTSSLAGIRNRNTKLRKEGPPNPEIPQPKEERKKGNPHSWIGKTLNLDFLSFAALTLLLKLLLTQLRATAQLSL</sequence>
<keyword evidence="2" id="KW-0540">Nuclease</keyword>
<dbReference type="AlphaFoldDB" id="A0A5A7Q2F0"/>
<evidence type="ECO:0000256" key="1">
    <source>
        <dbReference type="SAM" id="MobiDB-lite"/>
    </source>
</evidence>
<keyword evidence="2" id="KW-0378">Hydrolase</keyword>
<organism evidence="2 3">
    <name type="scientific">Striga asiatica</name>
    <name type="common">Asiatic witchweed</name>
    <name type="synonym">Buchnera asiatica</name>
    <dbReference type="NCBI Taxonomy" id="4170"/>
    <lineage>
        <taxon>Eukaryota</taxon>
        <taxon>Viridiplantae</taxon>
        <taxon>Streptophyta</taxon>
        <taxon>Embryophyta</taxon>
        <taxon>Tracheophyta</taxon>
        <taxon>Spermatophyta</taxon>
        <taxon>Magnoliopsida</taxon>
        <taxon>eudicotyledons</taxon>
        <taxon>Gunneridae</taxon>
        <taxon>Pentapetalae</taxon>
        <taxon>asterids</taxon>
        <taxon>lamiids</taxon>
        <taxon>Lamiales</taxon>
        <taxon>Orobanchaceae</taxon>
        <taxon>Buchnereae</taxon>
        <taxon>Striga</taxon>
    </lineage>
</organism>
<dbReference type="Proteomes" id="UP000325081">
    <property type="component" value="Unassembled WGS sequence"/>
</dbReference>
<evidence type="ECO:0000313" key="2">
    <source>
        <dbReference type="EMBL" id="GER39018.1"/>
    </source>
</evidence>
<dbReference type="GO" id="GO:0004519">
    <property type="term" value="F:endonuclease activity"/>
    <property type="evidence" value="ECO:0007669"/>
    <property type="project" value="UniProtKB-KW"/>
</dbReference>
<protein>
    <submittedName>
        <fullName evidence="2">Endonuclease MutS2</fullName>
    </submittedName>
</protein>
<dbReference type="EMBL" id="BKCP01005572">
    <property type="protein sequence ID" value="GER39018.1"/>
    <property type="molecule type" value="Genomic_DNA"/>
</dbReference>
<comment type="caution">
    <text evidence="2">The sequence shown here is derived from an EMBL/GenBank/DDBJ whole genome shotgun (WGS) entry which is preliminary data.</text>
</comment>
<reference evidence="3" key="1">
    <citation type="journal article" date="2019" name="Curr. Biol.">
        <title>Genome Sequence of Striga asiatica Provides Insight into the Evolution of Plant Parasitism.</title>
        <authorList>
            <person name="Yoshida S."/>
            <person name="Kim S."/>
            <person name="Wafula E.K."/>
            <person name="Tanskanen J."/>
            <person name="Kim Y.M."/>
            <person name="Honaas L."/>
            <person name="Yang Z."/>
            <person name="Spallek T."/>
            <person name="Conn C.E."/>
            <person name="Ichihashi Y."/>
            <person name="Cheong K."/>
            <person name="Cui S."/>
            <person name="Der J.P."/>
            <person name="Gundlach H."/>
            <person name="Jiao Y."/>
            <person name="Hori C."/>
            <person name="Ishida J.K."/>
            <person name="Kasahara H."/>
            <person name="Kiba T."/>
            <person name="Kim M.S."/>
            <person name="Koo N."/>
            <person name="Laohavisit A."/>
            <person name="Lee Y.H."/>
            <person name="Lumba S."/>
            <person name="McCourt P."/>
            <person name="Mortimer J.C."/>
            <person name="Mutuku J.M."/>
            <person name="Nomura T."/>
            <person name="Sasaki-Sekimoto Y."/>
            <person name="Seto Y."/>
            <person name="Wang Y."/>
            <person name="Wakatake T."/>
            <person name="Sakakibara H."/>
            <person name="Demura T."/>
            <person name="Yamaguchi S."/>
            <person name="Yoneyama K."/>
            <person name="Manabe R.I."/>
            <person name="Nelson D.C."/>
            <person name="Schulman A.H."/>
            <person name="Timko M.P."/>
            <person name="dePamphilis C.W."/>
            <person name="Choi D."/>
            <person name="Shirasu K."/>
        </authorList>
    </citation>
    <scope>NUCLEOTIDE SEQUENCE [LARGE SCALE GENOMIC DNA]</scope>
    <source>
        <strain evidence="3">cv. UVA1</strain>
    </source>
</reference>
<proteinExistence type="predicted"/>
<name>A0A5A7Q2F0_STRAF</name>
<feature type="region of interest" description="Disordered" evidence="1">
    <location>
        <begin position="95"/>
        <end position="129"/>
    </location>
</feature>
<accession>A0A5A7Q2F0</accession>
<keyword evidence="3" id="KW-1185">Reference proteome</keyword>
<keyword evidence="2" id="KW-0255">Endonuclease</keyword>